<dbReference type="InterPro" id="IPR032675">
    <property type="entry name" value="LRR_dom_sf"/>
</dbReference>
<dbReference type="InParanoid" id="A0A7R8YYS4"/>
<evidence type="ECO:0000256" key="7">
    <source>
        <dbReference type="ARBA" id="ARBA00022989"/>
    </source>
</evidence>
<feature type="chain" id="PRO_5031074531" description="TIR domain-containing protein" evidence="12">
    <location>
        <begin position="23"/>
        <end position="1799"/>
    </location>
</feature>
<dbReference type="PROSITE" id="PS51450">
    <property type="entry name" value="LRR"/>
    <property type="match status" value="9"/>
</dbReference>
<dbReference type="Gene3D" id="3.40.50.10140">
    <property type="entry name" value="Toll/interleukin-1 receptor homology (TIR) domain"/>
    <property type="match status" value="2"/>
</dbReference>
<dbReference type="EMBL" id="LR899013">
    <property type="protein sequence ID" value="CAD7090424.1"/>
    <property type="molecule type" value="Genomic_DNA"/>
</dbReference>
<sequence length="1799" mass="206507">MISSKTFLLVLFFAIIAKKSSAEARFKCENRFDKCECKKFQDYGFKIRCPVAHPYFTIQVVRENIAITCHRSQEFDYSMFSVMNIADTPDVHIHGCPLPENQTLATILERFIIGRVRTMTYLGYTMLNALTPEMLDGRYNSSRLPNNFWLNFDQNRLYLTKDIFVGLDHLQSLEIAFIDSQYLEPGVFRNQKRMERLTLSASKLQNLTKNAFIGASSVTYLDLSQNKFTTLEYDVFQLLPNLEDINLSKNHFSTLPEKLFLKNQKLQSIRLNGNRRRMESLPSDFLAYHSRMVNVSISASIVSVPGSMFVGSGNIESISFADNQLESLPSEIFASQNHLMHLDLNRNRITKLHDDVFNSTVSLTLLSLSHNKLENITRHIFRNLHNLERLDLSHNYLHSIDLYAFRGTPELQTITASNNHLSFLTSGFGEDEKSPFQLLSGLQELDLRNNHITHISSGWIHSLSNLRNLDISYNPVTCTCTLLPFVQYMNRSNHDEFGKHPQTSATKSNCSESGKLNGWSITSLNYKELVCQHKPCPKMCICWVRYDQTFIVYCSSSNLTKVPSLQDVPKLKTKSIVLHIANNNITTLPDNHFPGYSLVSELYASNNSISHFTEPNILINLQVLDLSNNILTGINTIVLERIKQTNRTSHLYLGHNPWECNCNALGLLSFIRANPERIHDLNFVQCTTGAKFSALFPKDLCKVSTVFEVLAYIAYIVLGVVFVLLVGLVYQSEIKVWLFAHNMCLYFVTEQNIDEDRQYDAFISYSHKDEDFVIENLLPNLENGPIPYKLCLHERDWVPGEFIHLQIMQSVNDSRRTVIVLSPNFLESVWGTLEFQVAYKAALEEARTRIIIIMYSDIGNSVDVFPELKSYLNTNTYIKWGDPWFWEKLRHAMPHPPYRKTTKKISMRKESEDTENTAARGRSRAGLCTYHKIHKMISSKTFLLVLFFAIIAKKSSAEARFKCENRFDKCECKKFQDYGFKIRCPVAHPYFTIKVVRENIAIICHRSQEFDYSMFSVMNIADTPDVHIHGCPLPENQTLATILERFIIGRVRTMIYWGYTMLNALTPEMLDGRHNSSRIPNNFWLNFDQNRLYLTKDIFVGLDHLQSLEIAFIDSQYLEPGVFRNQKRMERLTLSASKLQNLTKNAFIGASSVTYLDLSQNKFTTLEYDVFQLLPNLEEINLSKNNFSTLPEKLFLKNQKLQSIRLNGNKRRMESLPSDFLAYHSRMVNVSISASIVSVPGSMFVGSRNIESISFADNQLESLPSEIFASQNHLMDLDLNRNRITKLHDDVFNSTVSLTLLSLSHNKLENITSDWIHSLSNLKNLDISYNPVTCTCTLLPFVQYMNRSNHDEFGKHPQTSATKSNCSESGELNSWSITSLNYKQLVCQHKPCPNMCICWAGYDQTLIIYCSSSTLTKVPPLRDVPKLKTKSIVLHIANNNITTLPDNHFPGYSLVSELYASNNSISQFTGPNIPINLQVLDLSNNILTGINTIVLERINQTNQTSHLYLGHNPWECNCNTRGLLSFIRANSERIHDLNFIECTTGAKFLALFPKDLCKESIVFEVLTYTAAALGVVFAILVGLMYRFRTEIKVWLFAHNMCLYFVTKQNIDDDKKYDAFISYSHKDEDFIIENLLPNLENGPIPYKFCLHERDWVPGEFIRTQIIQSVNDSRRTVIVLSLNFLESIWGTLEFQIAYKAALEEARTRIIIIMYSDIGNSVDVDPELKSYLNTNTYIKWGDPWFWEKLRYAMPHPPYRKTTNTTSIRKESEDAEGINLQFTEPLDELPLPPGAIPLDEIHL</sequence>
<dbReference type="SMART" id="SM00013">
    <property type="entry name" value="LRRNT"/>
    <property type="match status" value="2"/>
</dbReference>
<keyword evidence="3" id="KW-0433">Leucine-rich repeat</keyword>
<evidence type="ECO:0000313" key="14">
    <source>
        <dbReference type="EMBL" id="CAD7090424.1"/>
    </source>
</evidence>
<keyword evidence="6" id="KW-0677">Repeat</keyword>
<evidence type="ECO:0000313" key="15">
    <source>
        <dbReference type="Proteomes" id="UP000594454"/>
    </source>
</evidence>
<keyword evidence="15" id="KW-1185">Reference proteome</keyword>
<dbReference type="Pfam" id="PF13855">
    <property type="entry name" value="LRR_8"/>
    <property type="match status" value="4"/>
</dbReference>
<dbReference type="InterPro" id="IPR000157">
    <property type="entry name" value="TIR_dom"/>
</dbReference>
<evidence type="ECO:0000256" key="9">
    <source>
        <dbReference type="ARBA" id="ARBA00023170"/>
    </source>
</evidence>
<evidence type="ECO:0000256" key="4">
    <source>
        <dbReference type="ARBA" id="ARBA00022692"/>
    </source>
</evidence>
<feature type="transmembrane region" description="Helical" evidence="11">
    <location>
        <begin position="933"/>
        <end position="952"/>
    </location>
</feature>
<dbReference type="SMART" id="SM00255">
    <property type="entry name" value="TIR"/>
    <property type="match status" value="2"/>
</dbReference>
<dbReference type="FunFam" id="3.40.50.10140:FF:000026">
    <property type="entry name" value="Toll-like receptor 2"/>
    <property type="match status" value="1"/>
</dbReference>
<dbReference type="InterPro" id="IPR035897">
    <property type="entry name" value="Toll_tir_struct_dom_sf"/>
</dbReference>
<evidence type="ECO:0000256" key="5">
    <source>
        <dbReference type="ARBA" id="ARBA00022729"/>
    </source>
</evidence>
<dbReference type="Gene3D" id="3.80.10.10">
    <property type="entry name" value="Ribonuclease Inhibitor"/>
    <property type="match status" value="5"/>
</dbReference>
<comment type="similarity">
    <text evidence="2">Belongs to the Toll-like receptor family.</text>
</comment>
<dbReference type="PANTHER" id="PTHR24365:SF541">
    <property type="entry name" value="PROTEIN TOLL-RELATED"/>
    <property type="match status" value="1"/>
</dbReference>
<comment type="subcellular location">
    <subcellularLocation>
        <location evidence="1">Membrane</location>
        <topology evidence="1">Single-pass type I membrane protein</topology>
    </subcellularLocation>
</comment>
<evidence type="ECO:0000256" key="6">
    <source>
        <dbReference type="ARBA" id="ARBA00022737"/>
    </source>
</evidence>
<evidence type="ECO:0000256" key="1">
    <source>
        <dbReference type="ARBA" id="ARBA00004479"/>
    </source>
</evidence>
<dbReference type="PANTHER" id="PTHR24365">
    <property type="entry name" value="TOLL-LIKE RECEPTOR"/>
    <property type="match status" value="1"/>
</dbReference>
<dbReference type="Pfam" id="PF13306">
    <property type="entry name" value="LRR_5"/>
    <property type="match status" value="1"/>
</dbReference>
<feature type="transmembrane region" description="Helical" evidence="11">
    <location>
        <begin position="709"/>
        <end position="730"/>
    </location>
</feature>
<dbReference type="PROSITE" id="PS50104">
    <property type="entry name" value="TIR"/>
    <property type="match status" value="2"/>
</dbReference>
<dbReference type="InterPro" id="IPR000483">
    <property type="entry name" value="Cys-rich_flank_reg_C"/>
</dbReference>
<dbReference type="SMART" id="SM00364">
    <property type="entry name" value="LRR_BAC"/>
    <property type="match status" value="10"/>
</dbReference>
<dbReference type="PRINTS" id="PR01537">
    <property type="entry name" value="INTRLKN1R1F"/>
</dbReference>
<dbReference type="SUPFAM" id="SSF52058">
    <property type="entry name" value="L domain-like"/>
    <property type="match status" value="3"/>
</dbReference>
<dbReference type="GO" id="GO:0038023">
    <property type="term" value="F:signaling receptor activity"/>
    <property type="evidence" value="ECO:0007669"/>
    <property type="project" value="TreeGrafter"/>
</dbReference>
<dbReference type="GO" id="GO:0007165">
    <property type="term" value="P:signal transduction"/>
    <property type="evidence" value="ECO:0007669"/>
    <property type="project" value="InterPro"/>
</dbReference>
<dbReference type="Proteomes" id="UP000594454">
    <property type="component" value="Chromosome 5"/>
</dbReference>
<dbReference type="InterPro" id="IPR000372">
    <property type="entry name" value="LRRNT"/>
</dbReference>
<dbReference type="FunFam" id="3.80.10.10:FF:001164">
    <property type="entry name" value="GH01279p"/>
    <property type="match status" value="1"/>
</dbReference>
<keyword evidence="8 11" id="KW-0472">Membrane</keyword>
<keyword evidence="7 11" id="KW-1133">Transmembrane helix</keyword>
<evidence type="ECO:0000256" key="2">
    <source>
        <dbReference type="ARBA" id="ARBA00009634"/>
    </source>
</evidence>
<dbReference type="InterPro" id="IPR001611">
    <property type="entry name" value="Leu-rich_rpt"/>
</dbReference>
<keyword evidence="10" id="KW-0325">Glycoprotein</keyword>
<protein>
    <recommendedName>
        <fullName evidence="13">TIR domain-containing protein</fullName>
    </recommendedName>
</protein>
<feature type="domain" description="TIR" evidence="13">
    <location>
        <begin position="1614"/>
        <end position="1750"/>
    </location>
</feature>
<dbReference type="SMART" id="SM00369">
    <property type="entry name" value="LRR_TYP"/>
    <property type="match status" value="16"/>
</dbReference>
<evidence type="ECO:0000256" key="3">
    <source>
        <dbReference type="ARBA" id="ARBA00022614"/>
    </source>
</evidence>
<dbReference type="Pfam" id="PF01582">
    <property type="entry name" value="TIR"/>
    <property type="match status" value="2"/>
</dbReference>
<name>A0A7R8YYS4_HERIL</name>
<dbReference type="SUPFAM" id="SSF52200">
    <property type="entry name" value="Toll/Interleukin receptor TIR domain"/>
    <property type="match status" value="2"/>
</dbReference>
<evidence type="ECO:0000256" key="11">
    <source>
        <dbReference type="SAM" id="Phobius"/>
    </source>
</evidence>
<evidence type="ECO:0000256" key="12">
    <source>
        <dbReference type="SAM" id="SignalP"/>
    </source>
</evidence>
<evidence type="ECO:0000256" key="10">
    <source>
        <dbReference type="ARBA" id="ARBA00023180"/>
    </source>
</evidence>
<reference evidence="14 15" key="1">
    <citation type="submission" date="2020-11" db="EMBL/GenBank/DDBJ databases">
        <authorList>
            <person name="Wallbank WR R."/>
            <person name="Pardo Diaz C."/>
            <person name="Kozak K."/>
            <person name="Martin S."/>
            <person name="Jiggins C."/>
            <person name="Moest M."/>
            <person name="Warren A I."/>
            <person name="Generalovic N T."/>
            <person name="Byers J.R.P. K."/>
            <person name="Montejo-Kovacevich G."/>
            <person name="Yen C E."/>
        </authorList>
    </citation>
    <scope>NUCLEOTIDE SEQUENCE [LARGE SCALE GENOMIC DNA]</scope>
</reference>
<keyword evidence="9" id="KW-0675">Receptor</keyword>
<feature type="signal peptide" evidence="12">
    <location>
        <begin position="1"/>
        <end position="22"/>
    </location>
</feature>
<proteinExistence type="inferred from homology"/>
<dbReference type="InterPro" id="IPR003591">
    <property type="entry name" value="Leu-rich_rpt_typical-subtyp"/>
</dbReference>
<feature type="domain" description="TIR" evidence="13">
    <location>
        <begin position="757"/>
        <end position="893"/>
    </location>
</feature>
<dbReference type="FunFam" id="3.40.50.10140:FF:000020">
    <property type="entry name" value="Blast:Protein toll"/>
    <property type="match status" value="1"/>
</dbReference>
<dbReference type="GO" id="GO:0005886">
    <property type="term" value="C:plasma membrane"/>
    <property type="evidence" value="ECO:0007669"/>
    <property type="project" value="TreeGrafter"/>
</dbReference>
<gene>
    <name evidence="14" type="ORF">HERILL_LOCUS12905</name>
</gene>
<keyword evidence="5 12" id="KW-0732">Signal</keyword>
<keyword evidence="4 11" id="KW-0812">Transmembrane</keyword>
<evidence type="ECO:0000259" key="13">
    <source>
        <dbReference type="PROSITE" id="PS50104"/>
    </source>
</evidence>
<dbReference type="SMART" id="SM00082">
    <property type="entry name" value="LRRCT"/>
    <property type="match status" value="4"/>
</dbReference>
<evidence type="ECO:0000256" key="8">
    <source>
        <dbReference type="ARBA" id="ARBA00023136"/>
    </source>
</evidence>
<organism evidence="14 15">
    <name type="scientific">Hermetia illucens</name>
    <name type="common">Black soldier fly</name>
    <dbReference type="NCBI Taxonomy" id="343691"/>
    <lineage>
        <taxon>Eukaryota</taxon>
        <taxon>Metazoa</taxon>
        <taxon>Ecdysozoa</taxon>
        <taxon>Arthropoda</taxon>
        <taxon>Hexapoda</taxon>
        <taxon>Insecta</taxon>
        <taxon>Pterygota</taxon>
        <taxon>Neoptera</taxon>
        <taxon>Endopterygota</taxon>
        <taxon>Diptera</taxon>
        <taxon>Brachycera</taxon>
        <taxon>Stratiomyomorpha</taxon>
        <taxon>Stratiomyidae</taxon>
        <taxon>Hermetiinae</taxon>
        <taxon>Hermetia</taxon>
    </lineage>
</organism>
<dbReference type="InterPro" id="IPR026906">
    <property type="entry name" value="LRR_5"/>
</dbReference>
<dbReference type="OrthoDB" id="1421090at2759"/>
<dbReference type="SMART" id="SM00365">
    <property type="entry name" value="LRR_SD22"/>
    <property type="match status" value="9"/>
</dbReference>
<feature type="transmembrane region" description="Helical" evidence="11">
    <location>
        <begin position="1565"/>
        <end position="1585"/>
    </location>
</feature>
<accession>A0A7R8YYS4</accession>